<feature type="binding site" evidence="7">
    <location>
        <position position="93"/>
    </location>
    <ligand>
        <name>chlorophyll a</name>
        <dbReference type="ChEBI" id="CHEBI:58416"/>
        <label>1</label>
    </ligand>
</feature>
<name>A0AAD7UJY2_9STRA</name>
<keyword evidence="9" id="KW-1185">Reference proteome</keyword>
<keyword evidence="4" id="KW-0150">Chloroplast</keyword>
<dbReference type="Gene3D" id="1.10.3460.10">
    <property type="entry name" value="Chlorophyll a/b binding protein domain"/>
    <property type="match status" value="1"/>
</dbReference>
<comment type="caution">
    <text evidence="8">The sequence shown here is derived from an EMBL/GenBank/DDBJ whole genome shotgun (WGS) entry which is preliminary data.</text>
</comment>
<keyword evidence="7" id="KW-0157">Chromophore</keyword>
<dbReference type="PANTHER" id="PTHR21649">
    <property type="entry name" value="CHLOROPHYLL A/B BINDING PROTEIN"/>
    <property type="match status" value="1"/>
</dbReference>
<evidence type="ECO:0000256" key="6">
    <source>
        <dbReference type="ARBA" id="ARBA00022640"/>
    </source>
</evidence>
<organism evidence="8 9">
    <name type="scientific">Chrysophaeum taylorii</name>
    <dbReference type="NCBI Taxonomy" id="2483200"/>
    <lineage>
        <taxon>Eukaryota</taxon>
        <taxon>Sar</taxon>
        <taxon>Stramenopiles</taxon>
        <taxon>Ochrophyta</taxon>
        <taxon>Pelagophyceae</taxon>
        <taxon>Pelagomonadales</taxon>
        <taxon>Pelagomonadaceae</taxon>
        <taxon>Chrysophaeum</taxon>
    </lineage>
</organism>
<dbReference type="InterPro" id="IPR022796">
    <property type="entry name" value="Chloroa_b-bind"/>
</dbReference>
<feature type="binding site" evidence="7">
    <location>
        <position position="205"/>
    </location>
    <ligand>
        <name>chlorophyll a</name>
        <dbReference type="ChEBI" id="CHEBI:58416"/>
        <label>1</label>
    </ligand>
</feature>
<accession>A0AAD7UJY2</accession>
<proteinExistence type="inferred from homology"/>
<comment type="similarity">
    <text evidence="3">Belongs to the fucoxanthin chlorophyll protein family.</text>
</comment>
<evidence type="ECO:0000256" key="7">
    <source>
        <dbReference type="PIRSR" id="PIRSR601344-1"/>
    </source>
</evidence>
<feature type="binding site" description="axial binding residue" evidence="7">
    <location>
        <position position="95"/>
    </location>
    <ligand>
        <name>chlorophyll b</name>
        <dbReference type="ChEBI" id="CHEBI:61721"/>
        <label>1</label>
    </ligand>
    <ligandPart>
        <name>Mg</name>
        <dbReference type="ChEBI" id="CHEBI:25107"/>
    </ligandPart>
</feature>
<keyword evidence="6" id="KW-0934">Plastid</keyword>
<evidence type="ECO:0000313" key="9">
    <source>
        <dbReference type="Proteomes" id="UP001230188"/>
    </source>
</evidence>
<dbReference type="GO" id="GO:0016168">
    <property type="term" value="F:chlorophyll binding"/>
    <property type="evidence" value="ECO:0007669"/>
    <property type="project" value="UniProtKB-KW"/>
</dbReference>
<gene>
    <name evidence="8" type="ORF">CTAYLR_007278</name>
</gene>
<evidence type="ECO:0000256" key="4">
    <source>
        <dbReference type="ARBA" id="ARBA00022528"/>
    </source>
</evidence>
<dbReference type="Proteomes" id="UP001230188">
    <property type="component" value="Unassembled WGS sequence"/>
</dbReference>
<keyword evidence="7" id="KW-0148">Chlorophyll</keyword>
<comment type="subcellular location">
    <subcellularLocation>
        <location evidence="2">Plastid</location>
        <location evidence="2">Chloroplast</location>
    </subcellularLocation>
</comment>
<dbReference type="SUPFAM" id="SSF103511">
    <property type="entry name" value="Chlorophyll a-b binding protein"/>
    <property type="match status" value="1"/>
</dbReference>
<comment type="function">
    <text evidence="1">The light-harvesting complex (LHC) functions as a light receptor, it captures and delivers excitation energy to photosystems with which it is closely associated. Energy is transferred from the carotenoid and chlorophyll C (or B) to chlorophyll A and the photosynthetic reaction centers where it is used to synthesize ATP and reducing power.</text>
</comment>
<dbReference type="GO" id="GO:0009765">
    <property type="term" value="P:photosynthesis, light harvesting"/>
    <property type="evidence" value="ECO:0007669"/>
    <property type="project" value="InterPro"/>
</dbReference>
<dbReference type="EMBL" id="JAQMWT010000177">
    <property type="protein sequence ID" value="KAJ8608257.1"/>
    <property type="molecule type" value="Genomic_DNA"/>
</dbReference>
<evidence type="ECO:0000313" key="8">
    <source>
        <dbReference type="EMBL" id="KAJ8608257.1"/>
    </source>
</evidence>
<reference evidence="8" key="1">
    <citation type="submission" date="2023-01" db="EMBL/GenBank/DDBJ databases">
        <title>Metagenome sequencing of chrysophaentin producing Chrysophaeum taylorii.</title>
        <authorList>
            <person name="Davison J."/>
            <person name="Bewley C."/>
        </authorList>
    </citation>
    <scope>NUCLEOTIDE SEQUENCE</scope>
    <source>
        <strain evidence="8">NIES-1699</strain>
    </source>
</reference>
<evidence type="ECO:0000256" key="1">
    <source>
        <dbReference type="ARBA" id="ARBA00004022"/>
    </source>
</evidence>
<feature type="binding site" evidence="7">
    <location>
        <position position="58"/>
    </location>
    <ligand>
        <name>chlorophyll a</name>
        <dbReference type="ChEBI" id="CHEBI:58416"/>
        <label>1</label>
    </ligand>
</feature>
<dbReference type="AlphaFoldDB" id="A0AAD7UJY2"/>
<keyword evidence="5" id="KW-0602">Photosynthesis</keyword>
<evidence type="ECO:0000256" key="3">
    <source>
        <dbReference type="ARBA" id="ARBA00005933"/>
    </source>
</evidence>
<protein>
    <submittedName>
        <fullName evidence="8">Uncharacterized protein</fullName>
    </submittedName>
</protein>
<dbReference type="InterPro" id="IPR001344">
    <property type="entry name" value="Chloro_AB-bd_pln"/>
</dbReference>
<feature type="binding site" evidence="7">
    <location>
        <position position="193"/>
    </location>
    <ligand>
        <name>chlorophyll a</name>
        <dbReference type="ChEBI" id="CHEBI:58416"/>
        <label>1</label>
    </ligand>
</feature>
<evidence type="ECO:0000256" key="5">
    <source>
        <dbReference type="ARBA" id="ARBA00022531"/>
    </source>
</evidence>
<sequence>MKFLIVLAACVSGFSVAPSTSRSTALDAKSKAIPFLDAPPALDGSMVGDKGFDPIGFSAIDWNMAETIVPKMSTSATEGISMLYWMREAEIKHGRICMLAIVGYIAVDLGFHFPGDAYAGLSSLQAHNVMVAKGNMGFMLLCVAVLEFLDGIAIYQAANGSGRAPGDFALDPIGLTESDKKEFLLEAEVTHCRLAMLAFSGLVTQSALYEKGFPYF</sequence>
<dbReference type="GO" id="GO:0016020">
    <property type="term" value="C:membrane"/>
    <property type="evidence" value="ECO:0007669"/>
    <property type="project" value="InterPro"/>
</dbReference>
<feature type="binding site" evidence="7">
    <location>
        <position position="90"/>
    </location>
    <ligand>
        <name>chlorophyll a</name>
        <dbReference type="ChEBI" id="CHEBI:58416"/>
        <label>1</label>
    </ligand>
</feature>
<feature type="binding site" evidence="7">
    <location>
        <position position="188"/>
    </location>
    <ligand>
        <name>chlorophyll a</name>
        <dbReference type="ChEBI" id="CHEBI:58416"/>
        <label>1</label>
    </ligand>
</feature>
<evidence type="ECO:0000256" key="2">
    <source>
        <dbReference type="ARBA" id="ARBA00004229"/>
    </source>
</evidence>
<dbReference type="Pfam" id="PF00504">
    <property type="entry name" value="Chloroa_b-bind"/>
    <property type="match status" value="1"/>
</dbReference>
<dbReference type="GO" id="GO:0009507">
    <property type="term" value="C:chloroplast"/>
    <property type="evidence" value="ECO:0007669"/>
    <property type="project" value="UniProtKB-SubCell"/>
</dbReference>